<evidence type="ECO:0000313" key="1">
    <source>
        <dbReference type="EMBL" id="KAK1305528.1"/>
    </source>
</evidence>
<organism evidence="1 2">
    <name type="scientific">Acorus calamus</name>
    <name type="common">Sweet flag</name>
    <dbReference type="NCBI Taxonomy" id="4465"/>
    <lineage>
        <taxon>Eukaryota</taxon>
        <taxon>Viridiplantae</taxon>
        <taxon>Streptophyta</taxon>
        <taxon>Embryophyta</taxon>
        <taxon>Tracheophyta</taxon>
        <taxon>Spermatophyta</taxon>
        <taxon>Magnoliopsida</taxon>
        <taxon>Liliopsida</taxon>
        <taxon>Acoraceae</taxon>
        <taxon>Acorus</taxon>
    </lineage>
</organism>
<reference evidence="1" key="1">
    <citation type="journal article" date="2023" name="Nat. Commun.">
        <title>Diploid and tetraploid genomes of Acorus and the evolution of monocots.</title>
        <authorList>
            <person name="Ma L."/>
            <person name="Liu K.W."/>
            <person name="Li Z."/>
            <person name="Hsiao Y.Y."/>
            <person name="Qi Y."/>
            <person name="Fu T."/>
            <person name="Tang G.D."/>
            <person name="Zhang D."/>
            <person name="Sun W.H."/>
            <person name="Liu D.K."/>
            <person name="Li Y."/>
            <person name="Chen G.Z."/>
            <person name="Liu X.D."/>
            <person name="Liao X.Y."/>
            <person name="Jiang Y.T."/>
            <person name="Yu X."/>
            <person name="Hao Y."/>
            <person name="Huang J."/>
            <person name="Zhao X.W."/>
            <person name="Ke S."/>
            <person name="Chen Y.Y."/>
            <person name="Wu W.L."/>
            <person name="Hsu J.L."/>
            <person name="Lin Y.F."/>
            <person name="Huang M.D."/>
            <person name="Li C.Y."/>
            <person name="Huang L."/>
            <person name="Wang Z.W."/>
            <person name="Zhao X."/>
            <person name="Zhong W.Y."/>
            <person name="Peng D.H."/>
            <person name="Ahmad S."/>
            <person name="Lan S."/>
            <person name="Zhang J.S."/>
            <person name="Tsai W.C."/>
            <person name="Van de Peer Y."/>
            <person name="Liu Z.J."/>
        </authorList>
    </citation>
    <scope>NUCLEOTIDE SEQUENCE</scope>
    <source>
        <strain evidence="1">CP</strain>
    </source>
</reference>
<comment type="caution">
    <text evidence="1">The sequence shown here is derived from an EMBL/GenBank/DDBJ whole genome shotgun (WGS) entry which is preliminary data.</text>
</comment>
<dbReference type="Proteomes" id="UP001180020">
    <property type="component" value="Unassembled WGS sequence"/>
</dbReference>
<protein>
    <submittedName>
        <fullName evidence="1">Uncharacterized protein</fullName>
    </submittedName>
</protein>
<keyword evidence="2" id="KW-1185">Reference proteome</keyword>
<dbReference type="AlphaFoldDB" id="A0AAV9DZQ9"/>
<reference evidence="1" key="2">
    <citation type="submission" date="2023-06" db="EMBL/GenBank/DDBJ databases">
        <authorList>
            <person name="Ma L."/>
            <person name="Liu K.-W."/>
            <person name="Li Z."/>
            <person name="Hsiao Y.-Y."/>
            <person name="Qi Y."/>
            <person name="Fu T."/>
            <person name="Tang G."/>
            <person name="Zhang D."/>
            <person name="Sun W.-H."/>
            <person name="Liu D.-K."/>
            <person name="Li Y."/>
            <person name="Chen G.-Z."/>
            <person name="Liu X.-D."/>
            <person name="Liao X.-Y."/>
            <person name="Jiang Y.-T."/>
            <person name="Yu X."/>
            <person name="Hao Y."/>
            <person name="Huang J."/>
            <person name="Zhao X.-W."/>
            <person name="Ke S."/>
            <person name="Chen Y.-Y."/>
            <person name="Wu W.-L."/>
            <person name="Hsu J.-L."/>
            <person name="Lin Y.-F."/>
            <person name="Huang M.-D."/>
            <person name="Li C.-Y."/>
            <person name="Huang L."/>
            <person name="Wang Z.-W."/>
            <person name="Zhao X."/>
            <person name="Zhong W.-Y."/>
            <person name="Peng D.-H."/>
            <person name="Ahmad S."/>
            <person name="Lan S."/>
            <person name="Zhang J.-S."/>
            <person name="Tsai W.-C."/>
            <person name="Van De Peer Y."/>
            <person name="Liu Z.-J."/>
        </authorList>
    </citation>
    <scope>NUCLEOTIDE SEQUENCE</scope>
    <source>
        <strain evidence="1">CP</strain>
        <tissue evidence="1">Leaves</tissue>
    </source>
</reference>
<sequence length="69" mass="7613">MLLLESVPVKEAFNDVLGYMDTVFHGQQQEQIFTSGPLSILIPSVSREEIDLNSVSPAFRTTPGFITTV</sequence>
<dbReference type="EMBL" id="JAUJYO010000010">
    <property type="protein sequence ID" value="KAK1305528.1"/>
    <property type="molecule type" value="Genomic_DNA"/>
</dbReference>
<name>A0AAV9DZQ9_ACOCL</name>
<evidence type="ECO:0000313" key="2">
    <source>
        <dbReference type="Proteomes" id="UP001180020"/>
    </source>
</evidence>
<accession>A0AAV9DZQ9</accession>
<proteinExistence type="predicted"/>
<gene>
    <name evidence="1" type="ORF">QJS10_CPA10g00840</name>
</gene>